<dbReference type="RefSeq" id="WP_261756307.1">
    <property type="nucleotide sequence ID" value="NZ_CP104562.2"/>
</dbReference>
<reference evidence="1" key="1">
    <citation type="submission" date="2022-10" db="EMBL/GenBank/DDBJ databases">
        <title>Characterization and whole genome sequencing of a new Roseateles species, isolated from fresh water.</title>
        <authorList>
            <person name="Guliayeva D.Y."/>
            <person name="Akhremchuk A.E."/>
            <person name="Sikolenko M.A."/>
            <person name="Valentovich L.N."/>
            <person name="Sidarenka A.V."/>
        </authorList>
    </citation>
    <scope>NUCLEOTIDE SEQUENCE</scope>
    <source>
        <strain evidence="1">BIM B-1768</strain>
    </source>
</reference>
<proteinExistence type="predicted"/>
<organism evidence="1 2">
    <name type="scientific">Roseateles amylovorans</name>
    <dbReference type="NCBI Taxonomy" id="2978473"/>
    <lineage>
        <taxon>Bacteria</taxon>
        <taxon>Pseudomonadati</taxon>
        <taxon>Pseudomonadota</taxon>
        <taxon>Betaproteobacteria</taxon>
        <taxon>Burkholderiales</taxon>
        <taxon>Sphaerotilaceae</taxon>
        <taxon>Roseateles</taxon>
    </lineage>
</organism>
<evidence type="ECO:0000313" key="2">
    <source>
        <dbReference type="Proteomes" id="UP001064933"/>
    </source>
</evidence>
<keyword evidence="2" id="KW-1185">Reference proteome</keyword>
<dbReference type="Proteomes" id="UP001064933">
    <property type="component" value="Chromosome"/>
</dbReference>
<evidence type="ECO:0000313" key="1">
    <source>
        <dbReference type="EMBL" id="UXH76575.1"/>
    </source>
</evidence>
<protein>
    <submittedName>
        <fullName evidence="1">Uncharacterized protein</fullName>
    </submittedName>
</protein>
<name>A0ABY6AVG1_9BURK</name>
<gene>
    <name evidence="1" type="ORF">N4261_16165</name>
</gene>
<sequence>MFVLSLFSRLCVALRHLRAGSLRRIVPGSLSASAALRLVMAEGSAGV</sequence>
<dbReference type="EMBL" id="CP104562">
    <property type="protein sequence ID" value="UXH76575.1"/>
    <property type="molecule type" value="Genomic_DNA"/>
</dbReference>
<accession>A0ABY6AVG1</accession>